<dbReference type="PANTHER" id="PTHR42749:SF1">
    <property type="entry name" value="CELL SHAPE-DETERMINING PROTEIN MREB"/>
    <property type="match status" value="1"/>
</dbReference>
<evidence type="ECO:0000256" key="1">
    <source>
        <dbReference type="ARBA" id="ARBA00022490"/>
    </source>
</evidence>
<keyword evidence="2 6" id="KW-0547">Nucleotide-binding</keyword>
<dbReference type="AlphaFoldDB" id="A0A0G0IVE3"/>
<sequence length="350" mass="38005">MFLNNLFKKFNKEIGIDLGTANTLVFVKDKGIIINEPSVVAINTRTEQILAVGNEAKSMLGKTPPHITVTKPLTNGIISDYEVTEKMLKYFLDKANEGNYSFFNRPRVIICVPLEVTEVEIKAVEDATLAAGAGEVFVVQEPMAAAIGARMPIQDPVGNMIVDIGGGNCEVAVISLNGVVAWKSIIIAGDEMNRNITQYAREVFNLFIGETQAEQIKIKIGSAIDDGNPTEFAMRGRDVVTGLPREIMVTDTHIREALSRSVNSIVESIKMTLEITPPELTADIHERGLLLTGGGSLLKGLDRVIAESTEIPVRIADDPLSAVVRGTGILLEEKELLKEIALPSARISKK</sequence>
<dbReference type="EMBL" id="LBSX01000002">
    <property type="protein sequence ID" value="KKQ28099.1"/>
    <property type="molecule type" value="Genomic_DNA"/>
</dbReference>
<dbReference type="InterPro" id="IPR004753">
    <property type="entry name" value="MreB"/>
</dbReference>
<comment type="similarity">
    <text evidence="5 6">Belongs to the FtsA/MreB family.</text>
</comment>
<gene>
    <name evidence="6" type="primary">mreB</name>
    <name evidence="7" type="ORF">US42_C0002G0054</name>
</gene>
<comment type="caution">
    <text evidence="7">The sequence shown here is derived from an EMBL/GenBank/DDBJ whole genome shotgun (WGS) entry which is preliminary data.</text>
</comment>
<accession>A0A0G0IVE3</accession>
<keyword evidence="3 6" id="KW-0067">ATP-binding</keyword>
<dbReference type="GO" id="GO:0000902">
    <property type="term" value="P:cell morphogenesis"/>
    <property type="evidence" value="ECO:0007669"/>
    <property type="project" value="InterPro"/>
</dbReference>
<evidence type="ECO:0000256" key="5">
    <source>
        <dbReference type="ARBA" id="ARBA00023458"/>
    </source>
</evidence>
<organism evidence="7 8">
    <name type="scientific">Candidatus Magasanikbacteria bacterium GW2011_GWC2_37_14</name>
    <dbReference type="NCBI Taxonomy" id="1619046"/>
    <lineage>
        <taxon>Bacteria</taxon>
        <taxon>Candidatus Magasanikiibacteriota</taxon>
    </lineage>
</organism>
<dbReference type="SUPFAM" id="SSF53067">
    <property type="entry name" value="Actin-like ATPase domain"/>
    <property type="match status" value="2"/>
</dbReference>
<dbReference type="NCBIfam" id="NF010539">
    <property type="entry name" value="PRK13927.1"/>
    <property type="match status" value="1"/>
</dbReference>
<dbReference type="PATRIC" id="fig|1619046.3.peg.165"/>
<reference evidence="7 8" key="1">
    <citation type="journal article" date="2015" name="Nature">
        <title>rRNA introns, odd ribosomes, and small enigmatic genomes across a large radiation of phyla.</title>
        <authorList>
            <person name="Brown C.T."/>
            <person name="Hug L.A."/>
            <person name="Thomas B.C."/>
            <person name="Sharon I."/>
            <person name="Castelle C.J."/>
            <person name="Singh A."/>
            <person name="Wilkins M.J."/>
            <person name="Williams K.H."/>
            <person name="Banfield J.F."/>
        </authorList>
    </citation>
    <scope>NUCLEOTIDE SEQUENCE [LARGE SCALE GENOMIC DNA]</scope>
</reference>
<feature type="binding site" evidence="6">
    <location>
        <begin position="20"/>
        <end position="22"/>
    </location>
    <ligand>
        <name>ATP</name>
        <dbReference type="ChEBI" id="CHEBI:30616"/>
    </ligand>
</feature>
<dbReference type="Proteomes" id="UP000034849">
    <property type="component" value="Unassembled WGS sequence"/>
</dbReference>
<evidence type="ECO:0000256" key="6">
    <source>
        <dbReference type="HAMAP-Rule" id="MF_02207"/>
    </source>
</evidence>
<feature type="binding site" evidence="6">
    <location>
        <begin position="214"/>
        <end position="217"/>
    </location>
    <ligand>
        <name>ATP</name>
        <dbReference type="ChEBI" id="CHEBI:30616"/>
    </ligand>
</feature>
<dbReference type="NCBIfam" id="TIGR00904">
    <property type="entry name" value="mreB"/>
    <property type="match status" value="1"/>
</dbReference>
<dbReference type="Gene3D" id="3.30.420.40">
    <property type="match status" value="3"/>
</dbReference>
<dbReference type="STRING" id="1619046.US42_C0002G0054"/>
<dbReference type="HAMAP" id="MF_02207">
    <property type="entry name" value="MreB"/>
    <property type="match status" value="1"/>
</dbReference>
<keyword evidence="1 6" id="KW-0963">Cytoplasm</keyword>
<feature type="binding site" evidence="6">
    <location>
        <begin position="294"/>
        <end position="297"/>
    </location>
    <ligand>
        <name>ATP</name>
        <dbReference type="ChEBI" id="CHEBI:30616"/>
    </ligand>
</feature>
<proteinExistence type="inferred from homology"/>
<evidence type="ECO:0000313" key="8">
    <source>
        <dbReference type="Proteomes" id="UP000034849"/>
    </source>
</evidence>
<evidence type="ECO:0000256" key="4">
    <source>
        <dbReference type="ARBA" id="ARBA00022960"/>
    </source>
</evidence>
<dbReference type="PANTHER" id="PTHR42749">
    <property type="entry name" value="CELL SHAPE-DETERMINING PROTEIN MREB"/>
    <property type="match status" value="1"/>
</dbReference>
<protein>
    <recommendedName>
        <fullName evidence="6">Cell shape-determining protein MreB</fullName>
    </recommendedName>
</protein>
<dbReference type="GO" id="GO:0005737">
    <property type="term" value="C:cytoplasm"/>
    <property type="evidence" value="ECO:0007669"/>
    <property type="project" value="UniProtKB-SubCell"/>
</dbReference>
<comment type="subunit">
    <text evidence="6">Forms polymers.</text>
</comment>
<dbReference type="GO" id="GO:0005524">
    <property type="term" value="F:ATP binding"/>
    <property type="evidence" value="ECO:0007669"/>
    <property type="project" value="UniProtKB-KW"/>
</dbReference>
<comment type="subcellular location">
    <subcellularLocation>
        <location evidence="6">Cytoplasm</location>
    </subcellularLocation>
    <text evidence="6">Membrane-associated.</text>
</comment>
<evidence type="ECO:0000256" key="3">
    <source>
        <dbReference type="ARBA" id="ARBA00022840"/>
    </source>
</evidence>
<comment type="function">
    <text evidence="6">Forms membrane-associated dynamic filaments that are essential for cell shape determination. Acts by regulating cell wall synthesis and cell elongation, and thus cell shape. A feedback loop between cell geometry and MreB localization may maintain elongated cell shape by targeting cell wall growth to regions of negative cell wall curvature.</text>
</comment>
<dbReference type="CDD" id="cd10225">
    <property type="entry name" value="ASKHA_NBD_MreB-like"/>
    <property type="match status" value="1"/>
</dbReference>
<evidence type="ECO:0000256" key="2">
    <source>
        <dbReference type="ARBA" id="ARBA00022741"/>
    </source>
</evidence>
<dbReference type="InterPro" id="IPR043129">
    <property type="entry name" value="ATPase_NBD"/>
</dbReference>
<comment type="caution">
    <text evidence="6">Lacks conserved residue(s) required for the propagation of feature annotation.</text>
</comment>
<keyword evidence="4 6" id="KW-0133">Cell shape</keyword>
<evidence type="ECO:0000313" key="7">
    <source>
        <dbReference type="EMBL" id="KKQ28099.1"/>
    </source>
</evidence>
<dbReference type="GO" id="GO:0008360">
    <property type="term" value="P:regulation of cell shape"/>
    <property type="evidence" value="ECO:0007669"/>
    <property type="project" value="UniProtKB-UniRule"/>
</dbReference>
<dbReference type="PRINTS" id="PR01652">
    <property type="entry name" value="SHAPEPROTEIN"/>
</dbReference>
<dbReference type="InterPro" id="IPR056546">
    <property type="entry name" value="MreB_MamK-like"/>
</dbReference>
<name>A0A0G0IVE3_9BACT</name>
<dbReference type="Pfam" id="PF06723">
    <property type="entry name" value="MreB_Mbl"/>
    <property type="match status" value="1"/>
</dbReference>